<evidence type="ECO:0000259" key="10">
    <source>
        <dbReference type="PROSITE" id="PS51184"/>
    </source>
</evidence>
<dbReference type="FunFam" id="2.60.120.650:FF:000004">
    <property type="entry name" value="Putative lysine-specific demethylase 3B"/>
    <property type="match status" value="1"/>
</dbReference>
<dbReference type="InterPro" id="IPR045109">
    <property type="entry name" value="LSDs-like"/>
</dbReference>
<dbReference type="GO" id="GO:0000118">
    <property type="term" value="C:histone deacetylase complex"/>
    <property type="evidence" value="ECO:0007669"/>
    <property type="project" value="UniProtKB-UniRule"/>
</dbReference>
<evidence type="ECO:0000256" key="8">
    <source>
        <dbReference type="RuleBase" id="RU369087"/>
    </source>
</evidence>
<dbReference type="PANTHER" id="PTHR12549:SF38">
    <property type="entry name" value="JMJC DOMAIN-CONTAINING HISTONE DEMETHYLASE 2, ISOFORM A"/>
    <property type="match status" value="1"/>
</dbReference>
<comment type="subcellular location">
    <subcellularLocation>
        <location evidence="1 8">Nucleus</location>
    </subcellularLocation>
</comment>
<dbReference type="GO" id="GO:0070988">
    <property type="term" value="P:demethylation"/>
    <property type="evidence" value="ECO:0007669"/>
    <property type="project" value="UniProtKB-UniRule"/>
</dbReference>
<evidence type="ECO:0000256" key="4">
    <source>
        <dbReference type="ARBA" id="ARBA00023004"/>
    </source>
</evidence>
<accession>A0A8C4R2Y2</accession>
<protein>
    <recommendedName>
        <fullName evidence="8">Lysine-specific demethylase</fullName>
        <ecNumber evidence="8">1.14.11.65</ecNumber>
    </recommendedName>
</protein>
<keyword evidence="5 8" id="KW-0539">Nucleus</keyword>
<evidence type="ECO:0000313" key="11">
    <source>
        <dbReference type="Ensembl" id="ENSEBUP00000024387.1"/>
    </source>
</evidence>
<comment type="catalytic activity">
    <reaction evidence="7 8">
        <text>N(6),N(6)-dimethyl-L-lysyl(9)-[histone H3] + 2 2-oxoglutarate + 2 O2 = L-lysyl(9)-[histone H3] + 2 formaldehyde + 2 succinate + 2 CO2</text>
        <dbReference type="Rhea" id="RHEA:60188"/>
        <dbReference type="Rhea" id="RHEA-COMP:15541"/>
        <dbReference type="Rhea" id="RHEA-COMP:15546"/>
        <dbReference type="ChEBI" id="CHEBI:15379"/>
        <dbReference type="ChEBI" id="CHEBI:16526"/>
        <dbReference type="ChEBI" id="CHEBI:16810"/>
        <dbReference type="ChEBI" id="CHEBI:16842"/>
        <dbReference type="ChEBI" id="CHEBI:29969"/>
        <dbReference type="ChEBI" id="CHEBI:30031"/>
        <dbReference type="ChEBI" id="CHEBI:61976"/>
        <dbReference type="EC" id="1.14.11.65"/>
    </reaction>
</comment>
<evidence type="ECO:0000256" key="9">
    <source>
        <dbReference type="SAM" id="MobiDB-lite"/>
    </source>
</evidence>
<feature type="compositionally biased region" description="Low complexity" evidence="9">
    <location>
        <begin position="469"/>
        <end position="486"/>
    </location>
</feature>
<dbReference type="EC" id="1.14.11.65" evidence="8"/>
<feature type="region of interest" description="Disordered" evidence="9">
    <location>
        <begin position="746"/>
        <end position="810"/>
    </location>
</feature>
<organism evidence="11 12">
    <name type="scientific">Eptatretus burgeri</name>
    <name type="common">Inshore hagfish</name>
    <dbReference type="NCBI Taxonomy" id="7764"/>
    <lineage>
        <taxon>Eukaryota</taxon>
        <taxon>Metazoa</taxon>
        <taxon>Chordata</taxon>
        <taxon>Craniata</taxon>
        <taxon>Vertebrata</taxon>
        <taxon>Cyclostomata</taxon>
        <taxon>Myxini</taxon>
        <taxon>Myxiniformes</taxon>
        <taxon>Myxinidae</taxon>
        <taxon>Eptatretinae</taxon>
        <taxon>Eptatretus</taxon>
    </lineage>
</organism>
<feature type="compositionally biased region" description="Polar residues" evidence="9">
    <location>
        <begin position="789"/>
        <end position="801"/>
    </location>
</feature>
<feature type="domain" description="JmjC" evidence="10">
    <location>
        <begin position="1062"/>
        <end position="1284"/>
    </location>
</feature>
<dbReference type="GO" id="GO:0140683">
    <property type="term" value="F:histone H3K9me/H3K9me2 demethylase activity"/>
    <property type="evidence" value="ECO:0007669"/>
    <property type="project" value="UniProtKB-EC"/>
</dbReference>
<feature type="region of interest" description="Disordered" evidence="9">
    <location>
        <begin position="1"/>
        <end position="22"/>
    </location>
</feature>
<evidence type="ECO:0000256" key="3">
    <source>
        <dbReference type="ARBA" id="ARBA00023002"/>
    </source>
</evidence>
<evidence type="ECO:0000313" key="12">
    <source>
        <dbReference type="Proteomes" id="UP000694388"/>
    </source>
</evidence>
<dbReference type="GO" id="GO:0003712">
    <property type="term" value="F:transcription coregulator activity"/>
    <property type="evidence" value="ECO:0007669"/>
    <property type="project" value="TreeGrafter"/>
</dbReference>
<evidence type="ECO:0000256" key="6">
    <source>
        <dbReference type="ARBA" id="ARBA00037987"/>
    </source>
</evidence>
<evidence type="ECO:0000256" key="2">
    <source>
        <dbReference type="ARBA" id="ARBA00022723"/>
    </source>
</evidence>
<dbReference type="GO" id="GO:0046872">
    <property type="term" value="F:metal ion binding"/>
    <property type="evidence" value="ECO:0007669"/>
    <property type="project" value="UniProtKB-UniRule"/>
</dbReference>
<dbReference type="Gene3D" id="2.60.120.650">
    <property type="entry name" value="Cupin"/>
    <property type="match status" value="1"/>
</dbReference>
<dbReference type="InterPro" id="IPR003347">
    <property type="entry name" value="JmjC_dom"/>
</dbReference>
<comment type="cofactor">
    <cofactor evidence="8">
        <name>Fe(2+)</name>
        <dbReference type="ChEBI" id="CHEBI:29033"/>
    </cofactor>
    <text evidence="8">Binds 1 Fe(2+) ion per subunit.</text>
</comment>
<dbReference type="Ensembl" id="ENSEBUT00000024963.1">
    <property type="protein sequence ID" value="ENSEBUP00000024387.1"/>
    <property type="gene ID" value="ENSEBUG00000015005.1"/>
</dbReference>
<name>A0A8C4R2Y2_EPTBU</name>
<feature type="region of interest" description="Disordered" evidence="9">
    <location>
        <begin position="562"/>
        <end position="642"/>
    </location>
</feature>
<evidence type="ECO:0000256" key="7">
    <source>
        <dbReference type="ARBA" id="ARBA00047648"/>
    </source>
</evidence>
<comment type="similarity">
    <text evidence="6 8">Belongs to the JHDM2 histone demethylase family.</text>
</comment>
<dbReference type="PROSITE" id="PS51184">
    <property type="entry name" value="JMJC"/>
    <property type="match status" value="1"/>
</dbReference>
<keyword evidence="12" id="KW-1185">Reference proteome</keyword>
<feature type="compositionally biased region" description="Polar residues" evidence="9">
    <location>
        <begin position="570"/>
        <end position="590"/>
    </location>
</feature>
<keyword evidence="4 8" id="KW-0408">Iron</keyword>
<feature type="region of interest" description="Disordered" evidence="9">
    <location>
        <begin position="697"/>
        <end position="725"/>
    </location>
</feature>
<reference evidence="11" key="1">
    <citation type="submission" date="2025-08" db="UniProtKB">
        <authorList>
            <consortium name="Ensembl"/>
        </authorList>
    </citation>
    <scope>IDENTIFICATION</scope>
</reference>
<dbReference type="Proteomes" id="UP000694388">
    <property type="component" value="Unplaced"/>
</dbReference>
<feature type="region of interest" description="Disordered" evidence="9">
    <location>
        <begin position="469"/>
        <end position="513"/>
    </location>
</feature>
<feature type="compositionally biased region" description="Polar residues" evidence="9">
    <location>
        <begin position="755"/>
        <end position="771"/>
    </location>
</feature>
<keyword evidence="2 8" id="KW-0479">Metal-binding</keyword>
<dbReference type="SUPFAM" id="SSF51197">
    <property type="entry name" value="Clavaminate synthase-like"/>
    <property type="match status" value="1"/>
</dbReference>
<evidence type="ECO:0000256" key="5">
    <source>
        <dbReference type="ARBA" id="ARBA00023242"/>
    </source>
</evidence>
<feature type="compositionally biased region" description="Low complexity" evidence="9">
    <location>
        <begin position="591"/>
        <end position="642"/>
    </location>
</feature>
<dbReference type="GeneTree" id="ENSGT00940000158095"/>
<dbReference type="GO" id="GO:0000785">
    <property type="term" value="C:chromatin"/>
    <property type="evidence" value="ECO:0007669"/>
    <property type="project" value="TreeGrafter"/>
</dbReference>
<proteinExistence type="inferred from homology"/>
<feature type="compositionally biased region" description="Low complexity" evidence="9">
    <location>
        <begin position="496"/>
        <end position="513"/>
    </location>
</feature>
<dbReference type="PANTHER" id="PTHR12549">
    <property type="entry name" value="JMJC DOMAIN-CONTAINING HISTONE DEMETHYLATION PROTEIN"/>
    <property type="match status" value="1"/>
</dbReference>
<reference evidence="11" key="2">
    <citation type="submission" date="2025-09" db="UniProtKB">
        <authorList>
            <consortium name="Ensembl"/>
        </authorList>
    </citation>
    <scope>IDENTIFICATION</scope>
</reference>
<comment type="domain">
    <text evidence="8">The JmjC domain and the C6-type zinc-finger are required for the demethylation activity.</text>
</comment>
<comment type="domain">
    <text evidence="8">Leu-Xaa-Xaa-Leu-Leu (LXXLL) motifs are known to mediate the association with nuclear receptors.</text>
</comment>
<comment type="function">
    <text evidence="8">Histone demethylase that specifically demethylates 'Lys-9' of histone H3, thereby playing a central role in histone code.</text>
</comment>
<evidence type="ECO:0000256" key="1">
    <source>
        <dbReference type="ARBA" id="ARBA00004123"/>
    </source>
</evidence>
<sequence length="1336" mass="143524">MDHTGGGLTKVNMKANSPASPAECSESNILVISASPIHFSKREVEGGELVAGAAAIPGSKLKTAWLSRHMGAEDSRDDAEVTPAKKFCLQADLDTKVEGVEGANREEDSMQELIINLDLKSASSTMISAAGDASVIRPRWQQGLDACGEETEEEDECHMTGTLGGRWAHPQTLAIALPPPIPLPPPLRGEAFLQPASCLVVAPHLPKCRECRLQRYRRSLNESYSQPNNAFCRFMHFRRLSYGRNGALRIDGFCTPHHADAAALSVWVPKGGLDHTGPSVLATPISSNTQGHKGTNILDLATGKYIVANIGGDFCRLVMAEKEARKFVVTGGKIAWKRAVPGVRELCDSCETTLFNLHWVCPKCGFGVCPDCYSTAQRARLNCSQTNPENTPEAGFYLKWVRCVKGQFHEPENLMPTQIIPANALFDLGTLLHRMRRRWGIKANCPCSARPAAVPALISAVATSLSHSVPPSSQSSSSIHSAAVQSSHHDPPPGTQQPQPQSEAASPCPSTLPSLSVVESPSCSSDSFSAPASSTASLVQKSSSAFNSTTLASTSLSLSTTSMSQPLMSESTKTKPSSPQDLSLQASSSISTFDSDLLPSPSSSFTSTSSTRQSSVPSITSASSSSGPLTTSSSSLSSSSPFSSLFNVVPSLSTITMASSSISVSSSSEQKPLATCTSGLLSSPSSALLSTTSCFPSSTSSSSSPSKSSLQQLPLPNPPIPLSLKQLPITSSHMPQTMNASIDNIRLPLEPPSLPNNGISTPGSDVSTNHLAQPSAPPSSKPSDAPVTLASNVPTTTSAHGASTAEEDRQTEALVASVIPGSPAHWFADLVSPNAKPDLFPGFSLPLLTPLWGSGIGGLWGPGGGVISGLSAATDKRESLRDVFSSSCQKIGESPLDNIIASALKNSKEKTKIKEENIQAASASPNIGLLVPLVDPTSSLPPHSWLCDGRLLRIHTPKHQQSWRLFRECWKLGQPVLVSGAHTLLTPELWTPSGFGKEFGEGEADLVNCRSGAVLSSMKMHDFWAGFEDIEQRLPSREDNSPMILKLKDWPPGEDFCDMMPDRFRDLCMALPLPEYTKRDGRLNLASRLPSSFVPPDLGPKMYNAYGLPLKQDRDFATTNLHLDVSDAVNVMVYVGVPKGGDYDLEAEVMMDMVDSEIDEATLRRVREDGDVPGALWHIYSARDAEKIRMLLRKVCSETGQGFASDHDPIHDQAWYLHATLRRRLREEYGVTGWAIVQCLGDAVFIPAGAPHQVHNLHSCVKVAEDFVSPEHVTNCFRLTHEFRRLSATHTNHEDKLQIKNIIYHAVKDAITSLQEGDNSEIDSSLNLETRERLAV</sequence>
<dbReference type="GO" id="GO:0031490">
    <property type="term" value="F:chromatin DNA binding"/>
    <property type="evidence" value="ECO:0007669"/>
    <property type="project" value="TreeGrafter"/>
</dbReference>
<dbReference type="GO" id="GO:0006357">
    <property type="term" value="P:regulation of transcription by RNA polymerase II"/>
    <property type="evidence" value="ECO:0007669"/>
    <property type="project" value="TreeGrafter"/>
</dbReference>
<dbReference type="Pfam" id="PF02373">
    <property type="entry name" value="JmjC"/>
    <property type="match status" value="1"/>
</dbReference>
<feature type="compositionally biased region" description="Low complexity" evidence="9">
    <location>
        <begin position="697"/>
        <end position="714"/>
    </location>
</feature>
<keyword evidence="3" id="KW-0560">Oxidoreductase</keyword>
<dbReference type="SMART" id="SM00558">
    <property type="entry name" value="JmjC"/>
    <property type="match status" value="1"/>
</dbReference>